<evidence type="ECO:0000256" key="1">
    <source>
        <dbReference type="SAM" id="MobiDB-lite"/>
    </source>
</evidence>
<feature type="compositionally biased region" description="Polar residues" evidence="1">
    <location>
        <begin position="218"/>
        <end position="235"/>
    </location>
</feature>
<evidence type="ECO:0000313" key="3">
    <source>
        <dbReference type="Proteomes" id="UP001633002"/>
    </source>
</evidence>
<feature type="compositionally biased region" description="Pro residues" evidence="1">
    <location>
        <begin position="243"/>
        <end position="253"/>
    </location>
</feature>
<dbReference type="EMBL" id="JBJQOH010000003">
    <property type="protein sequence ID" value="KAL3690877.1"/>
    <property type="molecule type" value="Genomic_DNA"/>
</dbReference>
<keyword evidence="3" id="KW-1185">Reference proteome</keyword>
<comment type="caution">
    <text evidence="2">The sequence shown here is derived from an EMBL/GenBank/DDBJ whole genome shotgun (WGS) entry which is preliminary data.</text>
</comment>
<feature type="compositionally biased region" description="Basic residues" evidence="1">
    <location>
        <begin position="456"/>
        <end position="473"/>
    </location>
</feature>
<feature type="region of interest" description="Disordered" evidence="1">
    <location>
        <begin position="386"/>
        <end position="491"/>
    </location>
</feature>
<feature type="compositionally biased region" description="Low complexity" evidence="1">
    <location>
        <begin position="429"/>
        <end position="448"/>
    </location>
</feature>
<feature type="region of interest" description="Disordered" evidence="1">
    <location>
        <begin position="186"/>
        <end position="257"/>
    </location>
</feature>
<feature type="compositionally biased region" description="Basic and acidic residues" evidence="1">
    <location>
        <begin position="90"/>
        <end position="102"/>
    </location>
</feature>
<reference evidence="2 3" key="1">
    <citation type="submission" date="2024-09" db="EMBL/GenBank/DDBJ databases">
        <title>Chromosome-scale assembly of Riccia sorocarpa.</title>
        <authorList>
            <person name="Paukszto L."/>
        </authorList>
    </citation>
    <scope>NUCLEOTIDE SEQUENCE [LARGE SCALE GENOMIC DNA]</scope>
    <source>
        <strain evidence="2">LP-2024</strain>
        <tissue evidence="2">Aerial parts of the thallus</tissue>
    </source>
</reference>
<name>A0ABD3HJW2_9MARC</name>
<feature type="compositionally biased region" description="Low complexity" evidence="1">
    <location>
        <begin position="203"/>
        <end position="217"/>
    </location>
</feature>
<sequence>MSSKEEDTSQEENEDSKSLREKRYEERERQKEKALKEKERRWTPTWLKTRRKTTEGEPSSSAWTPPFPTKGVITPSLFGKSTPSSPESTEVEHSEELSDAKRLSPIPKKSRTPKGGSARSSPQCRSRRSRTPNPERVRQTTVKNPHRPQAEGATSPELDNLEELLEPVVFGENLRLLQAVEDEARRTLQATTSRNEDEEDDQPTPTSTTSGRSTSPTINTALPTSPLNPSTTVSGGTNGKIPSNPPPPPPLPPAQTTVPLSQVWKKKRVPPPMAANPITKQHYNKFRGGSKDEDDYQDADIFIMEFEALSAANREDFDDDRKRIFPGLLRDHARNWWTYIKRLQVLIDRARGMTSATNHRGVMKPQAATSYINGLDEKLKEFLLERQDDPPTLKNAMDNAEKYEVAHPDKGRGREKKKKKKKKKKRSRSLSSESSSSSSSSDSSSSSSDSEDDKRSKRKKNKSRSEKSKKRDKRRMEMPARPNTPPRKNDHVDTLLKEMADLKIQVVGAQPSRPKPSYHRPNVWCTTCGRTGHSNTKCYAAKTVSVNQL</sequence>
<proteinExistence type="predicted"/>
<gene>
    <name evidence="2" type="ORF">R1sor_004528</name>
</gene>
<evidence type="ECO:0000313" key="2">
    <source>
        <dbReference type="EMBL" id="KAL3690877.1"/>
    </source>
</evidence>
<dbReference type="AlphaFoldDB" id="A0ABD3HJW2"/>
<feature type="compositionally biased region" description="Basic and acidic residues" evidence="1">
    <location>
        <begin position="399"/>
        <end position="412"/>
    </location>
</feature>
<evidence type="ECO:0008006" key="4">
    <source>
        <dbReference type="Google" id="ProtNLM"/>
    </source>
</evidence>
<feature type="region of interest" description="Disordered" evidence="1">
    <location>
        <begin position="1"/>
        <end position="160"/>
    </location>
</feature>
<feature type="compositionally biased region" description="Basic and acidic residues" evidence="1">
    <location>
        <begin position="15"/>
        <end position="42"/>
    </location>
</feature>
<feature type="compositionally biased region" description="Basic residues" evidence="1">
    <location>
        <begin position="413"/>
        <end position="428"/>
    </location>
</feature>
<accession>A0ABD3HJW2</accession>
<organism evidence="2 3">
    <name type="scientific">Riccia sorocarpa</name>
    <dbReference type="NCBI Taxonomy" id="122646"/>
    <lineage>
        <taxon>Eukaryota</taxon>
        <taxon>Viridiplantae</taxon>
        <taxon>Streptophyta</taxon>
        <taxon>Embryophyta</taxon>
        <taxon>Marchantiophyta</taxon>
        <taxon>Marchantiopsida</taxon>
        <taxon>Marchantiidae</taxon>
        <taxon>Marchantiales</taxon>
        <taxon>Ricciaceae</taxon>
        <taxon>Riccia</taxon>
    </lineage>
</organism>
<dbReference type="Proteomes" id="UP001633002">
    <property type="component" value="Unassembled WGS sequence"/>
</dbReference>
<protein>
    <recommendedName>
        <fullName evidence="4">CCHC-type domain-containing protein</fullName>
    </recommendedName>
</protein>